<feature type="transmembrane region" description="Helical" evidence="7">
    <location>
        <begin position="240"/>
        <end position="262"/>
    </location>
</feature>
<keyword evidence="4 7" id="KW-1133">Transmembrane helix</keyword>
<feature type="transmembrane region" description="Helical" evidence="7">
    <location>
        <begin position="312"/>
        <end position="333"/>
    </location>
</feature>
<dbReference type="FunCoup" id="B4NH55">
    <property type="interactions" value="80"/>
</dbReference>
<evidence type="ECO:0000256" key="1">
    <source>
        <dbReference type="ARBA" id="ARBA00004141"/>
    </source>
</evidence>
<dbReference type="Gene3D" id="1.20.1250.20">
    <property type="entry name" value="MFS general substrate transporter like domains"/>
    <property type="match status" value="1"/>
</dbReference>
<dbReference type="Pfam" id="PF07690">
    <property type="entry name" value="MFS_1"/>
    <property type="match status" value="1"/>
</dbReference>
<dbReference type="InterPro" id="IPR005829">
    <property type="entry name" value="Sugar_transporter_CS"/>
</dbReference>
<dbReference type="PANTHER" id="PTHR23504">
    <property type="entry name" value="MAJOR FACILITATOR SUPERFAMILY DOMAIN-CONTAINING PROTEIN 10"/>
    <property type="match status" value="1"/>
</dbReference>
<feature type="transmembrane region" description="Helical" evidence="7">
    <location>
        <begin position="398"/>
        <end position="420"/>
    </location>
</feature>
<keyword evidence="5 7" id="KW-0472">Membrane</keyword>
<dbReference type="SUPFAM" id="SSF103473">
    <property type="entry name" value="MFS general substrate transporter"/>
    <property type="match status" value="1"/>
</dbReference>
<sequence>MANIRSRHNTTKSELEAKEETESLTTNSSGHNNNNNDGKEPSTTNTKEKCDSMVYIIFLSLLFDLLAFTIILPLLPSLLEYYRLHDSSGLYAVLTDRVRWFQQLVGAPERYISVLFGGFLGSMFSFLQFLASPIVGGLSDYYGRKPVLLVCASGIAASYLIWALSSNFALFVLARFVGGISKGNISLCMSVITDVSSEKTRGRGMALVGIAFSLGFIVGPMIGAMFAIYSNKSSSGGSWFVLPSLLALALALGDLLVLVFCLKETLPKEKRMKQISSSLSYASQLLNVSSIFRFSAIKNVAKKDIEALRSLGLIYFLYLFLYSGLEFTVTFLMYHKFGYTSMDQAKMFLTTGIIMTILQGSVVRRLPATKTKSYAIYSLYLIVPAFVLVGLAEGSGMLYAGMILFAISTAFAVSCLTTLVSKYGNDDQKGSVLGIFRSLGALARALGPVVGSIAFWCVGSKITYITGGLLLIYPGVALQRLRI</sequence>
<dbReference type="HOGENOM" id="CLU_001265_10_2_1"/>
<evidence type="ECO:0000259" key="8">
    <source>
        <dbReference type="PROSITE" id="PS50850"/>
    </source>
</evidence>
<evidence type="ECO:0000256" key="2">
    <source>
        <dbReference type="ARBA" id="ARBA00022448"/>
    </source>
</evidence>
<dbReference type="PROSITE" id="PS50850">
    <property type="entry name" value="MFS"/>
    <property type="match status" value="1"/>
</dbReference>
<dbReference type="OrthoDB" id="196650at2759"/>
<name>B4NH55_DROWI</name>
<dbReference type="GO" id="GO:0031526">
    <property type="term" value="C:brush border membrane"/>
    <property type="evidence" value="ECO:0007669"/>
    <property type="project" value="TreeGrafter"/>
</dbReference>
<dbReference type="GO" id="GO:0022857">
    <property type="term" value="F:transmembrane transporter activity"/>
    <property type="evidence" value="ECO:0007669"/>
    <property type="project" value="InterPro"/>
</dbReference>
<dbReference type="OMA" id="EWYVNIS"/>
<feature type="transmembrane region" description="Helical" evidence="7">
    <location>
        <begin position="374"/>
        <end position="392"/>
    </location>
</feature>
<dbReference type="InterPro" id="IPR011701">
    <property type="entry name" value="MFS"/>
</dbReference>
<gene>
    <name evidence="9" type="primary">Dwil\GK14183</name>
    <name evidence="9" type="ORF">Dwil_GK14183</name>
</gene>
<feature type="transmembrane region" description="Helical" evidence="7">
    <location>
        <begin position="204"/>
        <end position="228"/>
    </location>
</feature>
<feature type="region of interest" description="Disordered" evidence="6">
    <location>
        <begin position="1"/>
        <end position="45"/>
    </location>
</feature>
<feature type="compositionally biased region" description="Basic residues" evidence="6">
    <location>
        <begin position="1"/>
        <end position="10"/>
    </location>
</feature>
<keyword evidence="2" id="KW-0813">Transport</keyword>
<evidence type="ECO:0000256" key="4">
    <source>
        <dbReference type="ARBA" id="ARBA00022989"/>
    </source>
</evidence>
<feature type="compositionally biased region" description="Basic and acidic residues" evidence="6">
    <location>
        <begin position="11"/>
        <end position="21"/>
    </location>
</feature>
<proteinExistence type="predicted"/>
<dbReference type="AlphaFoldDB" id="B4NH55"/>
<dbReference type="KEGG" id="dwi:6651183"/>
<feature type="domain" description="Major facilitator superfamily (MFS) profile" evidence="8">
    <location>
        <begin position="53"/>
        <end position="483"/>
    </location>
</feature>
<feature type="transmembrane region" description="Helical" evidence="7">
    <location>
        <begin position="147"/>
        <end position="164"/>
    </location>
</feature>
<dbReference type="InterPro" id="IPR036259">
    <property type="entry name" value="MFS_trans_sf"/>
</dbReference>
<dbReference type="STRING" id="7260.B4NH55"/>
<evidence type="ECO:0000256" key="7">
    <source>
        <dbReference type="SAM" id="Phobius"/>
    </source>
</evidence>
<organism evidence="9 10">
    <name type="scientific">Drosophila willistoni</name>
    <name type="common">Fruit fly</name>
    <dbReference type="NCBI Taxonomy" id="7260"/>
    <lineage>
        <taxon>Eukaryota</taxon>
        <taxon>Metazoa</taxon>
        <taxon>Ecdysozoa</taxon>
        <taxon>Arthropoda</taxon>
        <taxon>Hexapoda</taxon>
        <taxon>Insecta</taxon>
        <taxon>Pterygota</taxon>
        <taxon>Neoptera</taxon>
        <taxon>Endopterygota</taxon>
        <taxon>Diptera</taxon>
        <taxon>Brachycera</taxon>
        <taxon>Muscomorpha</taxon>
        <taxon>Ephydroidea</taxon>
        <taxon>Drosophilidae</taxon>
        <taxon>Drosophila</taxon>
        <taxon>Sophophora</taxon>
    </lineage>
</organism>
<dbReference type="eggNOG" id="KOG2615">
    <property type="taxonomic scope" value="Eukaryota"/>
</dbReference>
<dbReference type="PANTHER" id="PTHR23504:SF31">
    <property type="entry name" value="MAJOR FACILITATOR SUPERFAMILY DOMAIN-CONTAINING PROTEIN 10"/>
    <property type="match status" value="1"/>
</dbReference>
<dbReference type="FunFam" id="1.20.1250.20:FF:000223">
    <property type="entry name" value="Major facilitator superfamily domain-containing protein"/>
    <property type="match status" value="1"/>
</dbReference>
<dbReference type="PhylomeDB" id="B4NH55"/>
<feature type="transmembrane region" description="Helical" evidence="7">
    <location>
        <begin position="111"/>
        <end position="135"/>
    </location>
</feature>
<evidence type="ECO:0000256" key="5">
    <source>
        <dbReference type="ARBA" id="ARBA00023136"/>
    </source>
</evidence>
<comment type="subcellular location">
    <subcellularLocation>
        <location evidence="1">Membrane</location>
        <topology evidence="1">Multi-pass membrane protein</topology>
    </subcellularLocation>
</comment>
<feature type="transmembrane region" description="Helical" evidence="7">
    <location>
        <begin position="170"/>
        <end position="192"/>
    </location>
</feature>
<feature type="transmembrane region" description="Helical" evidence="7">
    <location>
        <begin position="462"/>
        <end position="481"/>
    </location>
</feature>
<keyword evidence="10" id="KW-1185">Reference proteome</keyword>
<dbReference type="CDD" id="cd17389">
    <property type="entry name" value="MFS_MFSD10"/>
    <property type="match status" value="1"/>
</dbReference>
<dbReference type="EMBL" id="CH964272">
    <property type="protein sequence ID" value="EDW84552.1"/>
    <property type="molecule type" value="Genomic_DNA"/>
</dbReference>
<feature type="transmembrane region" description="Helical" evidence="7">
    <location>
        <begin position="54"/>
        <end position="75"/>
    </location>
</feature>
<dbReference type="PROSITE" id="PS00216">
    <property type="entry name" value="SUGAR_TRANSPORT_1"/>
    <property type="match status" value="1"/>
</dbReference>
<evidence type="ECO:0000313" key="9">
    <source>
        <dbReference type="EMBL" id="EDW84552.1"/>
    </source>
</evidence>
<evidence type="ECO:0000313" key="10">
    <source>
        <dbReference type="Proteomes" id="UP000007798"/>
    </source>
</evidence>
<feature type="transmembrane region" description="Helical" evidence="7">
    <location>
        <begin position="345"/>
        <end position="362"/>
    </location>
</feature>
<keyword evidence="3 7" id="KW-0812">Transmembrane</keyword>
<accession>B4NH55</accession>
<reference evidence="9 10" key="1">
    <citation type="journal article" date="2007" name="Nature">
        <title>Evolution of genes and genomes on the Drosophila phylogeny.</title>
        <authorList>
            <consortium name="Drosophila 12 Genomes Consortium"/>
            <person name="Clark A.G."/>
            <person name="Eisen M.B."/>
            <person name="Smith D.R."/>
            <person name="Bergman C.M."/>
            <person name="Oliver B."/>
            <person name="Markow T.A."/>
            <person name="Kaufman T.C."/>
            <person name="Kellis M."/>
            <person name="Gelbart W."/>
            <person name="Iyer V.N."/>
            <person name="Pollard D.A."/>
            <person name="Sackton T.B."/>
            <person name="Larracuente A.M."/>
            <person name="Singh N.D."/>
            <person name="Abad J.P."/>
            <person name="Abt D.N."/>
            <person name="Adryan B."/>
            <person name="Aguade M."/>
            <person name="Akashi H."/>
            <person name="Anderson W.W."/>
            <person name="Aquadro C.F."/>
            <person name="Ardell D.H."/>
            <person name="Arguello R."/>
            <person name="Artieri C.G."/>
            <person name="Barbash D.A."/>
            <person name="Barker D."/>
            <person name="Barsanti P."/>
            <person name="Batterham P."/>
            <person name="Batzoglou S."/>
            <person name="Begun D."/>
            <person name="Bhutkar A."/>
            <person name="Blanco E."/>
            <person name="Bosak S.A."/>
            <person name="Bradley R.K."/>
            <person name="Brand A.D."/>
            <person name="Brent M.R."/>
            <person name="Brooks A.N."/>
            <person name="Brown R.H."/>
            <person name="Butlin R.K."/>
            <person name="Caggese C."/>
            <person name="Calvi B.R."/>
            <person name="Bernardo de Carvalho A."/>
            <person name="Caspi A."/>
            <person name="Castrezana S."/>
            <person name="Celniker S.E."/>
            <person name="Chang J.L."/>
            <person name="Chapple C."/>
            <person name="Chatterji S."/>
            <person name="Chinwalla A."/>
            <person name="Civetta A."/>
            <person name="Clifton S.W."/>
            <person name="Comeron J.M."/>
            <person name="Costello J.C."/>
            <person name="Coyne J.A."/>
            <person name="Daub J."/>
            <person name="David R.G."/>
            <person name="Delcher A.L."/>
            <person name="Delehaunty K."/>
            <person name="Do C.B."/>
            <person name="Ebling H."/>
            <person name="Edwards K."/>
            <person name="Eickbush T."/>
            <person name="Evans J.D."/>
            <person name="Filipski A."/>
            <person name="Findeiss S."/>
            <person name="Freyhult E."/>
            <person name="Fulton L."/>
            <person name="Fulton R."/>
            <person name="Garcia A.C."/>
            <person name="Gardiner A."/>
            <person name="Garfield D.A."/>
            <person name="Garvin B.E."/>
            <person name="Gibson G."/>
            <person name="Gilbert D."/>
            <person name="Gnerre S."/>
            <person name="Godfrey J."/>
            <person name="Good R."/>
            <person name="Gotea V."/>
            <person name="Gravely B."/>
            <person name="Greenberg A.J."/>
            <person name="Griffiths-Jones S."/>
            <person name="Gross S."/>
            <person name="Guigo R."/>
            <person name="Gustafson E.A."/>
            <person name="Haerty W."/>
            <person name="Hahn M.W."/>
            <person name="Halligan D.L."/>
            <person name="Halpern A.L."/>
            <person name="Halter G.M."/>
            <person name="Han M.V."/>
            <person name="Heger A."/>
            <person name="Hillier L."/>
            <person name="Hinrichs A.S."/>
            <person name="Holmes I."/>
            <person name="Hoskins R.A."/>
            <person name="Hubisz M.J."/>
            <person name="Hultmark D."/>
            <person name="Huntley M.A."/>
            <person name="Jaffe D.B."/>
            <person name="Jagadeeshan S."/>
            <person name="Jeck W.R."/>
            <person name="Johnson J."/>
            <person name="Jones C.D."/>
            <person name="Jordan W.C."/>
            <person name="Karpen G.H."/>
            <person name="Kataoka E."/>
            <person name="Keightley P.D."/>
            <person name="Kheradpour P."/>
            <person name="Kirkness E.F."/>
            <person name="Koerich L.B."/>
            <person name="Kristiansen K."/>
            <person name="Kudrna D."/>
            <person name="Kulathinal R.J."/>
            <person name="Kumar S."/>
            <person name="Kwok R."/>
            <person name="Lander E."/>
            <person name="Langley C.H."/>
            <person name="Lapoint R."/>
            <person name="Lazzaro B.P."/>
            <person name="Lee S.J."/>
            <person name="Levesque L."/>
            <person name="Li R."/>
            <person name="Lin C.F."/>
            <person name="Lin M.F."/>
            <person name="Lindblad-Toh K."/>
            <person name="Llopart A."/>
            <person name="Long M."/>
            <person name="Low L."/>
            <person name="Lozovsky E."/>
            <person name="Lu J."/>
            <person name="Luo M."/>
            <person name="Machado C.A."/>
            <person name="Makalowski W."/>
            <person name="Marzo M."/>
            <person name="Matsuda M."/>
            <person name="Matzkin L."/>
            <person name="McAllister B."/>
            <person name="McBride C.S."/>
            <person name="McKernan B."/>
            <person name="McKernan K."/>
            <person name="Mendez-Lago M."/>
            <person name="Minx P."/>
            <person name="Mollenhauer M.U."/>
            <person name="Montooth K."/>
            <person name="Mount S.M."/>
            <person name="Mu X."/>
            <person name="Myers E."/>
            <person name="Negre B."/>
            <person name="Newfeld S."/>
            <person name="Nielsen R."/>
            <person name="Noor M.A."/>
            <person name="O'Grady P."/>
            <person name="Pachter L."/>
            <person name="Papaceit M."/>
            <person name="Parisi M.J."/>
            <person name="Parisi M."/>
            <person name="Parts L."/>
            <person name="Pedersen J.S."/>
            <person name="Pesole G."/>
            <person name="Phillippy A.M."/>
            <person name="Ponting C.P."/>
            <person name="Pop M."/>
            <person name="Porcelli D."/>
            <person name="Powell J.R."/>
            <person name="Prohaska S."/>
            <person name="Pruitt K."/>
            <person name="Puig M."/>
            <person name="Quesneville H."/>
            <person name="Ram K.R."/>
            <person name="Rand D."/>
            <person name="Rasmussen M.D."/>
            <person name="Reed L.K."/>
            <person name="Reenan R."/>
            <person name="Reily A."/>
            <person name="Remington K.A."/>
            <person name="Rieger T.T."/>
            <person name="Ritchie M.G."/>
            <person name="Robin C."/>
            <person name="Rogers Y.H."/>
            <person name="Rohde C."/>
            <person name="Rozas J."/>
            <person name="Rubenfield M.J."/>
            <person name="Ruiz A."/>
            <person name="Russo S."/>
            <person name="Salzberg S.L."/>
            <person name="Sanchez-Gracia A."/>
            <person name="Saranga D.J."/>
            <person name="Sato H."/>
            <person name="Schaeffer S.W."/>
            <person name="Schatz M.C."/>
            <person name="Schlenke T."/>
            <person name="Schwartz R."/>
            <person name="Segarra C."/>
            <person name="Singh R.S."/>
            <person name="Sirot L."/>
            <person name="Sirota M."/>
            <person name="Sisneros N.B."/>
            <person name="Smith C.D."/>
            <person name="Smith T.F."/>
            <person name="Spieth J."/>
            <person name="Stage D.E."/>
            <person name="Stark A."/>
            <person name="Stephan W."/>
            <person name="Strausberg R.L."/>
            <person name="Strempel S."/>
            <person name="Sturgill D."/>
            <person name="Sutton G."/>
            <person name="Sutton G.G."/>
            <person name="Tao W."/>
            <person name="Teichmann S."/>
            <person name="Tobari Y.N."/>
            <person name="Tomimura Y."/>
            <person name="Tsolas J.M."/>
            <person name="Valente V.L."/>
            <person name="Venter E."/>
            <person name="Venter J.C."/>
            <person name="Vicario S."/>
            <person name="Vieira F.G."/>
            <person name="Vilella A.J."/>
            <person name="Villasante A."/>
            <person name="Walenz B."/>
            <person name="Wang J."/>
            <person name="Wasserman M."/>
            <person name="Watts T."/>
            <person name="Wilson D."/>
            <person name="Wilson R.K."/>
            <person name="Wing R.A."/>
            <person name="Wolfner M.F."/>
            <person name="Wong A."/>
            <person name="Wong G.K."/>
            <person name="Wu C.I."/>
            <person name="Wu G."/>
            <person name="Yamamoto D."/>
            <person name="Yang H.P."/>
            <person name="Yang S.P."/>
            <person name="Yorke J.A."/>
            <person name="Yoshida K."/>
            <person name="Zdobnov E."/>
            <person name="Zhang P."/>
            <person name="Zhang Y."/>
            <person name="Zimin A.V."/>
            <person name="Baldwin J."/>
            <person name="Abdouelleil A."/>
            <person name="Abdulkadir J."/>
            <person name="Abebe A."/>
            <person name="Abera B."/>
            <person name="Abreu J."/>
            <person name="Acer S.C."/>
            <person name="Aftuck L."/>
            <person name="Alexander A."/>
            <person name="An P."/>
            <person name="Anderson E."/>
            <person name="Anderson S."/>
            <person name="Arachi H."/>
            <person name="Azer M."/>
            <person name="Bachantsang P."/>
            <person name="Barry A."/>
            <person name="Bayul T."/>
            <person name="Berlin A."/>
            <person name="Bessette D."/>
            <person name="Bloom T."/>
            <person name="Blye J."/>
            <person name="Boguslavskiy L."/>
            <person name="Bonnet C."/>
            <person name="Boukhgalter B."/>
            <person name="Bourzgui I."/>
            <person name="Brown A."/>
            <person name="Cahill P."/>
            <person name="Channer S."/>
            <person name="Cheshatsang Y."/>
            <person name="Chuda L."/>
            <person name="Citroen M."/>
            <person name="Collymore A."/>
            <person name="Cooke P."/>
            <person name="Costello M."/>
            <person name="D'Aco K."/>
            <person name="Daza R."/>
            <person name="De Haan G."/>
            <person name="DeGray S."/>
            <person name="DeMaso C."/>
            <person name="Dhargay N."/>
            <person name="Dooley K."/>
            <person name="Dooley E."/>
            <person name="Doricent M."/>
            <person name="Dorje P."/>
            <person name="Dorjee K."/>
            <person name="Dupes A."/>
            <person name="Elong R."/>
            <person name="Falk J."/>
            <person name="Farina A."/>
            <person name="Faro S."/>
            <person name="Ferguson D."/>
            <person name="Fisher S."/>
            <person name="Foley C.D."/>
            <person name="Franke A."/>
            <person name="Friedrich D."/>
            <person name="Gadbois L."/>
            <person name="Gearin G."/>
            <person name="Gearin C.R."/>
            <person name="Giannoukos G."/>
            <person name="Goode T."/>
            <person name="Graham J."/>
            <person name="Grandbois E."/>
            <person name="Grewal S."/>
            <person name="Gyaltsen K."/>
            <person name="Hafez N."/>
            <person name="Hagos B."/>
            <person name="Hall J."/>
            <person name="Henson C."/>
            <person name="Hollinger A."/>
            <person name="Honan T."/>
            <person name="Huard M.D."/>
            <person name="Hughes L."/>
            <person name="Hurhula B."/>
            <person name="Husby M.E."/>
            <person name="Kamat A."/>
            <person name="Kanga B."/>
            <person name="Kashin S."/>
            <person name="Khazanovich D."/>
            <person name="Kisner P."/>
            <person name="Lance K."/>
            <person name="Lara M."/>
            <person name="Lee W."/>
            <person name="Lennon N."/>
            <person name="Letendre F."/>
            <person name="LeVine R."/>
            <person name="Lipovsky A."/>
            <person name="Liu X."/>
            <person name="Liu J."/>
            <person name="Liu S."/>
            <person name="Lokyitsang T."/>
            <person name="Lokyitsang Y."/>
            <person name="Lubonja R."/>
            <person name="Lui A."/>
            <person name="MacDonald P."/>
            <person name="Magnisalis V."/>
            <person name="Maru K."/>
            <person name="Matthews C."/>
            <person name="McCusker W."/>
            <person name="McDonough S."/>
            <person name="Mehta T."/>
            <person name="Meldrim J."/>
            <person name="Meneus L."/>
            <person name="Mihai O."/>
            <person name="Mihalev A."/>
            <person name="Mihova T."/>
            <person name="Mittelman R."/>
            <person name="Mlenga V."/>
            <person name="Montmayeur A."/>
            <person name="Mulrain L."/>
            <person name="Navidi A."/>
            <person name="Naylor J."/>
            <person name="Negash T."/>
            <person name="Nguyen T."/>
            <person name="Nguyen N."/>
            <person name="Nicol R."/>
            <person name="Norbu C."/>
            <person name="Norbu N."/>
            <person name="Novod N."/>
            <person name="O'Neill B."/>
            <person name="Osman S."/>
            <person name="Markiewicz E."/>
            <person name="Oyono O.L."/>
            <person name="Patti C."/>
            <person name="Phunkhang P."/>
            <person name="Pierre F."/>
            <person name="Priest M."/>
            <person name="Raghuraman S."/>
            <person name="Rege F."/>
            <person name="Reyes R."/>
            <person name="Rise C."/>
            <person name="Rogov P."/>
            <person name="Ross K."/>
            <person name="Ryan E."/>
            <person name="Settipalli S."/>
            <person name="Shea T."/>
            <person name="Sherpa N."/>
            <person name="Shi L."/>
            <person name="Shih D."/>
            <person name="Sparrow T."/>
            <person name="Spaulding J."/>
            <person name="Stalker J."/>
            <person name="Stange-Thomann N."/>
            <person name="Stavropoulos S."/>
            <person name="Stone C."/>
            <person name="Strader C."/>
            <person name="Tesfaye S."/>
            <person name="Thomson T."/>
            <person name="Thoulutsang Y."/>
            <person name="Thoulutsang D."/>
            <person name="Topham K."/>
            <person name="Topping I."/>
            <person name="Tsamla T."/>
            <person name="Vassiliev H."/>
            <person name="Vo A."/>
            <person name="Wangchuk T."/>
            <person name="Wangdi T."/>
            <person name="Weiand M."/>
            <person name="Wilkinson J."/>
            <person name="Wilson A."/>
            <person name="Yadav S."/>
            <person name="Young G."/>
            <person name="Yu Q."/>
            <person name="Zembek L."/>
            <person name="Zhong D."/>
            <person name="Zimmer A."/>
            <person name="Zwirko Z."/>
            <person name="Jaffe D.B."/>
            <person name="Alvarez P."/>
            <person name="Brockman W."/>
            <person name="Butler J."/>
            <person name="Chin C."/>
            <person name="Gnerre S."/>
            <person name="Grabherr M."/>
            <person name="Kleber M."/>
            <person name="Mauceli E."/>
            <person name="MacCallum I."/>
        </authorList>
    </citation>
    <scope>NUCLEOTIDE SEQUENCE [LARGE SCALE GENOMIC DNA]</scope>
    <source>
        <strain evidence="10">Tucson 14030-0811.24</strain>
    </source>
</reference>
<dbReference type="Proteomes" id="UP000007798">
    <property type="component" value="Unassembled WGS sequence"/>
</dbReference>
<evidence type="ECO:0000256" key="3">
    <source>
        <dbReference type="ARBA" id="ARBA00022692"/>
    </source>
</evidence>
<protein>
    <recommendedName>
        <fullName evidence="8">Major facilitator superfamily (MFS) profile domain-containing protein</fullName>
    </recommendedName>
</protein>
<dbReference type="InterPro" id="IPR020846">
    <property type="entry name" value="MFS_dom"/>
</dbReference>
<dbReference type="InParanoid" id="B4NH55"/>
<evidence type="ECO:0000256" key="6">
    <source>
        <dbReference type="SAM" id="MobiDB-lite"/>
    </source>
</evidence>